<evidence type="ECO:0000313" key="3">
    <source>
        <dbReference type="Proteomes" id="UP001363010"/>
    </source>
</evidence>
<evidence type="ECO:0000313" key="2">
    <source>
        <dbReference type="EMBL" id="MEJ8827123.1"/>
    </source>
</evidence>
<dbReference type="Proteomes" id="UP001363010">
    <property type="component" value="Unassembled WGS sequence"/>
</dbReference>
<reference evidence="2 3" key="1">
    <citation type="submission" date="2024-03" db="EMBL/GenBank/DDBJ databases">
        <title>Novel species of the genus Variovorax.</title>
        <authorList>
            <person name="Liu Q."/>
            <person name="Xin Y.-H."/>
        </authorList>
    </citation>
    <scope>NUCLEOTIDE SEQUENCE [LARGE SCALE GENOMIC DNA]</scope>
    <source>
        <strain evidence="2 3">KACC 18501</strain>
    </source>
</reference>
<sequence>MDIMVSALASGLKMGSLAGYAETARQEIEAGLAADPRRVYIVTYECTDFDCQNRWEATWPASRIPCPVCGAGGIWFHQHYEIGGAIPESPAPTSFGEVSHSQDGGLSHRHSRMHGGGDDGPSFDH</sequence>
<dbReference type="RefSeq" id="WP_340368150.1">
    <property type="nucleotide sequence ID" value="NZ_JBBKZV010000051.1"/>
</dbReference>
<feature type="region of interest" description="Disordered" evidence="1">
    <location>
        <begin position="87"/>
        <end position="125"/>
    </location>
</feature>
<dbReference type="EMBL" id="JBBKZV010000051">
    <property type="protein sequence ID" value="MEJ8827123.1"/>
    <property type="molecule type" value="Genomic_DNA"/>
</dbReference>
<protein>
    <submittedName>
        <fullName evidence="2">Uncharacterized protein</fullName>
    </submittedName>
</protein>
<proteinExistence type="predicted"/>
<evidence type="ECO:0000256" key="1">
    <source>
        <dbReference type="SAM" id="MobiDB-lite"/>
    </source>
</evidence>
<keyword evidence="3" id="KW-1185">Reference proteome</keyword>
<organism evidence="2 3">
    <name type="scientific">Variovorax humicola</name>
    <dbReference type="NCBI Taxonomy" id="1769758"/>
    <lineage>
        <taxon>Bacteria</taxon>
        <taxon>Pseudomonadati</taxon>
        <taxon>Pseudomonadota</taxon>
        <taxon>Betaproteobacteria</taxon>
        <taxon>Burkholderiales</taxon>
        <taxon>Comamonadaceae</taxon>
        <taxon>Variovorax</taxon>
    </lineage>
</organism>
<gene>
    <name evidence="2" type="ORF">WKW80_34910</name>
</gene>
<name>A0ABU8WB21_9BURK</name>
<accession>A0ABU8WB21</accession>
<comment type="caution">
    <text evidence="2">The sequence shown here is derived from an EMBL/GenBank/DDBJ whole genome shotgun (WGS) entry which is preliminary data.</text>
</comment>